<reference evidence="4" key="1">
    <citation type="journal article" date="2010" name="Genome Biol.">
        <title>Genome sequence of the necrotrophic plant pathogen Pythium ultimum reveals original pathogenicity mechanisms and effector repertoire.</title>
        <authorList>
            <person name="Levesque C.A."/>
            <person name="Brouwer H."/>
            <person name="Cano L."/>
            <person name="Hamilton J.P."/>
            <person name="Holt C."/>
            <person name="Huitema E."/>
            <person name="Raffaele S."/>
            <person name="Robideau G.P."/>
            <person name="Thines M."/>
            <person name="Win J."/>
            <person name="Zerillo M.M."/>
            <person name="Beakes G.W."/>
            <person name="Boore J.L."/>
            <person name="Busam D."/>
            <person name="Dumas B."/>
            <person name="Ferriera S."/>
            <person name="Fuerstenberg S.I."/>
            <person name="Gachon C.M."/>
            <person name="Gaulin E."/>
            <person name="Govers F."/>
            <person name="Grenville-Briggs L."/>
            <person name="Horner N."/>
            <person name="Hostetler J."/>
            <person name="Jiang R.H."/>
            <person name="Johnson J."/>
            <person name="Krajaejun T."/>
            <person name="Lin H."/>
            <person name="Meijer H.J."/>
            <person name="Moore B."/>
            <person name="Morris P."/>
            <person name="Phuntmart V."/>
            <person name="Puiu D."/>
            <person name="Shetty J."/>
            <person name="Stajich J.E."/>
            <person name="Tripathy S."/>
            <person name="Wawra S."/>
            <person name="van West P."/>
            <person name="Whitty B.R."/>
            <person name="Coutinho P.M."/>
            <person name="Henrissat B."/>
            <person name="Martin F."/>
            <person name="Thomas P.D."/>
            <person name="Tyler B.M."/>
            <person name="De Vries R.P."/>
            <person name="Kamoun S."/>
            <person name="Yandell M."/>
            <person name="Tisserat N."/>
            <person name="Buell C.R."/>
        </authorList>
    </citation>
    <scope>NUCLEOTIDE SEQUENCE</scope>
    <source>
        <strain evidence="4">DAOM:BR144</strain>
    </source>
</reference>
<accession>K3WE68</accession>
<evidence type="ECO:0000256" key="2">
    <source>
        <dbReference type="SAM" id="MobiDB-lite"/>
    </source>
</evidence>
<sequence>GSNVATLAELKRKLTADIRHQIETTKAALCEMEICNVSDSNLCIQEKEEELQRLQQRLAASSAEMDTAMEDSRRRLETLLQPSLSRPFNAPLASSSNNNAASSHQHHLHLLNSAYYYAVAEPNNSNNNAPQSHDVALSSSSMPSTEYIDHPNAFGSYNTLDQHHQAREKDALMRRDAQSALYWKWRQDRVQHLSRVAAARDPHTLKQAQQSMQRFQLTLASFHQSQR</sequence>
<keyword evidence="4" id="KW-1185">Reference proteome</keyword>
<evidence type="ECO:0000256" key="1">
    <source>
        <dbReference type="SAM" id="Coils"/>
    </source>
</evidence>
<dbReference type="eggNOG" id="ENOG502T37N">
    <property type="taxonomic scope" value="Eukaryota"/>
</dbReference>
<feature type="coiled-coil region" evidence="1">
    <location>
        <begin position="37"/>
        <end position="71"/>
    </location>
</feature>
<evidence type="ECO:0000313" key="4">
    <source>
        <dbReference type="Proteomes" id="UP000019132"/>
    </source>
</evidence>
<dbReference type="VEuPathDB" id="FungiDB:PYU1_G003252"/>
<evidence type="ECO:0000313" key="3">
    <source>
        <dbReference type="EnsemblProtists" id="PYU1_T003259"/>
    </source>
</evidence>
<dbReference type="EnsemblProtists" id="PYU1_T003259">
    <property type="protein sequence ID" value="PYU1_T003259"/>
    <property type="gene ID" value="PYU1_G003252"/>
</dbReference>
<dbReference type="InParanoid" id="K3WE68"/>
<feature type="region of interest" description="Disordered" evidence="2">
    <location>
        <begin position="122"/>
        <end position="143"/>
    </location>
</feature>
<dbReference type="OMA" id="LCEMEIC"/>
<reference evidence="4" key="2">
    <citation type="submission" date="2010-04" db="EMBL/GenBank/DDBJ databases">
        <authorList>
            <person name="Buell R."/>
            <person name="Hamilton J."/>
            <person name="Hostetler J."/>
        </authorList>
    </citation>
    <scope>NUCLEOTIDE SEQUENCE [LARGE SCALE GENOMIC DNA]</scope>
    <source>
        <strain evidence="4">DAOM:BR144</strain>
    </source>
</reference>
<dbReference type="HOGENOM" id="CLU_1307052_0_0_1"/>
<keyword evidence="1" id="KW-0175">Coiled coil</keyword>
<dbReference type="EMBL" id="GL376603">
    <property type="status" value="NOT_ANNOTATED_CDS"/>
    <property type="molecule type" value="Genomic_DNA"/>
</dbReference>
<name>K3WE68_GLOUD</name>
<organism evidence="3 4">
    <name type="scientific">Globisporangium ultimum (strain ATCC 200006 / CBS 805.95 / DAOM BR144)</name>
    <name type="common">Pythium ultimum</name>
    <dbReference type="NCBI Taxonomy" id="431595"/>
    <lineage>
        <taxon>Eukaryota</taxon>
        <taxon>Sar</taxon>
        <taxon>Stramenopiles</taxon>
        <taxon>Oomycota</taxon>
        <taxon>Peronosporomycetes</taxon>
        <taxon>Pythiales</taxon>
        <taxon>Pythiaceae</taxon>
        <taxon>Globisporangium</taxon>
    </lineage>
</organism>
<dbReference type="STRING" id="431595.K3WE68"/>
<dbReference type="Proteomes" id="UP000019132">
    <property type="component" value="Unassembled WGS sequence"/>
</dbReference>
<protein>
    <submittedName>
        <fullName evidence="3">Uncharacterized protein</fullName>
    </submittedName>
</protein>
<dbReference type="AlphaFoldDB" id="K3WE68"/>
<proteinExistence type="predicted"/>
<reference evidence="3" key="3">
    <citation type="submission" date="2015-02" db="UniProtKB">
        <authorList>
            <consortium name="EnsemblProtists"/>
        </authorList>
    </citation>
    <scope>IDENTIFICATION</scope>
    <source>
        <strain evidence="3">DAOM BR144</strain>
    </source>
</reference>